<dbReference type="AlphaFoldDB" id="A0A318HST3"/>
<name>A0A318HST3_9MYCO</name>
<gene>
    <name evidence="1" type="ORF">C8E89_10987</name>
</gene>
<dbReference type="EMBL" id="QJJU01000009">
    <property type="protein sequence ID" value="PXX08071.1"/>
    <property type="molecule type" value="Genomic_DNA"/>
</dbReference>
<sequence length="83" mass="8049">MRSPKRNNAKLLVAVIGASGVVAIGAMSVAIGHQQQAGPALLVSSGKSTAAGPTSGTTTPLMAVPLITGPAPLPVEEQAPAAP</sequence>
<organism evidence="1 2">
    <name type="scientific">Mycolicibacterium moriokaense</name>
    <dbReference type="NCBI Taxonomy" id="39691"/>
    <lineage>
        <taxon>Bacteria</taxon>
        <taxon>Bacillati</taxon>
        <taxon>Actinomycetota</taxon>
        <taxon>Actinomycetes</taxon>
        <taxon>Mycobacteriales</taxon>
        <taxon>Mycobacteriaceae</taxon>
        <taxon>Mycolicibacterium</taxon>
    </lineage>
</organism>
<accession>A0A318HST3</accession>
<keyword evidence="2" id="KW-1185">Reference proteome</keyword>
<proteinExistence type="predicted"/>
<evidence type="ECO:0000313" key="1">
    <source>
        <dbReference type="EMBL" id="PXX08071.1"/>
    </source>
</evidence>
<protein>
    <submittedName>
        <fullName evidence="1">Uncharacterized protein</fullName>
    </submittedName>
</protein>
<reference evidence="2" key="1">
    <citation type="submission" date="2018-05" db="EMBL/GenBank/DDBJ databases">
        <authorList>
            <person name="Deangelis K."/>
            <person name="Huntemann M."/>
            <person name="Clum A."/>
            <person name="Pillay M."/>
            <person name="Palaniappan K."/>
            <person name="Varghese N."/>
            <person name="Mikhailova N."/>
            <person name="Stamatis D."/>
            <person name="Reddy T."/>
            <person name="Daum C."/>
            <person name="Shapiro N."/>
            <person name="Ivanova N."/>
            <person name="Kyrpides N."/>
            <person name="Woyke T."/>
        </authorList>
    </citation>
    <scope>NUCLEOTIDE SEQUENCE [LARGE SCALE GENOMIC DNA]</scope>
    <source>
        <strain evidence="2">GAS496</strain>
    </source>
</reference>
<evidence type="ECO:0000313" key="2">
    <source>
        <dbReference type="Proteomes" id="UP000247781"/>
    </source>
</evidence>
<dbReference type="Proteomes" id="UP000247781">
    <property type="component" value="Unassembled WGS sequence"/>
</dbReference>
<dbReference type="RefSeq" id="WP_110316854.1">
    <property type="nucleotide sequence ID" value="NZ_QJJU01000009.1"/>
</dbReference>
<reference evidence="1 2" key="2">
    <citation type="submission" date="2018-06" db="EMBL/GenBank/DDBJ databases">
        <title>Sequencing of bacterial isolates from soil warming experiment in Harvard Forest, Massachusetts, USA.</title>
        <authorList>
            <person name="Deangelis K.PhD."/>
        </authorList>
    </citation>
    <scope>NUCLEOTIDE SEQUENCE [LARGE SCALE GENOMIC DNA]</scope>
    <source>
        <strain evidence="1 2">GAS496</strain>
    </source>
</reference>
<comment type="caution">
    <text evidence="1">The sequence shown here is derived from an EMBL/GenBank/DDBJ whole genome shotgun (WGS) entry which is preliminary data.</text>
</comment>